<feature type="transmembrane region" description="Helical" evidence="6">
    <location>
        <begin position="51"/>
        <end position="71"/>
    </location>
</feature>
<keyword evidence="4 6" id="KW-1133">Transmembrane helix</keyword>
<keyword evidence="3 6" id="KW-0812">Transmembrane</keyword>
<dbReference type="Pfam" id="PF09851">
    <property type="entry name" value="SHOCT"/>
    <property type="match status" value="1"/>
</dbReference>
<name>A0ABN3L0U1_STRLO</name>
<evidence type="ECO:0000313" key="9">
    <source>
        <dbReference type="EMBL" id="GAA2474039.1"/>
    </source>
</evidence>
<dbReference type="Pfam" id="PF13396">
    <property type="entry name" value="PLDc_N"/>
    <property type="match status" value="1"/>
</dbReference>
<comment type="caution">
    <text evidence="9">The sequence shown here is derived from an EMBL/GenBank/DDBJ whole genome shotgun (WGS) entry which is preliminary data.</text>
</comment>
<evidence type="ECO:0000259" key="8">
    <source>
        <dbReference type="Pfam" id="PF13396"/>
    </source>
</evidence>
<evidence type="ECO:0000256" key="3">
    <source>
        <dbReference type="ARBA" id="ARBA00022692"/>
    </source>
</evidence>
<evidence type="ECO:0000256" key="2">
    <source>
        <dbReference type="ARBA" id="ARBA00022475"/>
    </source>
</evidence>
<keyword evidence="2" id="KW-1003">Cell membrane</keyword>
<keyword evidence="10" id="KW-1185">Reference proteome</keyword>
<evidence type="ECO:0000313" key="10">
    <source>
        <dbReference type="Proteomes" id="UP001501777"/>
    </source>
</evidence>
<evidence type="ECO:0000256" key="1">
    <source>
        <dbReference type="ARBA" id="ARBA00004651"/>
    </source>
</evidence>
<evidence type="ECO:0000256" key="5">
    <source>
        <dbReference type="ARBA" id="ARBA00023136"/>
    </source>
</evidence>
<keyword evidence="5 6" id="KW-0472">Membrane</keyword>
<evidence type="ECO:0000256" key="4">
    <source>
        <dbReference type="ARBA" id="ARBA00022989"/>
    </source>
</evidence>
<gene>
    <name evidence="9" type="ORF">GCM10010276_06420</name>
</gene>
<proteinExistence type="predicted"/>
<sequence length="141" mass="16224">MDYPLASSDYPLLSAFMTMLYFFLWIMWFVLLFRVIGDIFRDDRMNGWGKAGWTLFVCVLPFLGVFVYLIARGRGMGERDRRQMQQQEQAFRSYVREAASETPAPERTSADELAKLAGLHDHGDITDTEYAQAKAKILASH</sequence>
<dbReference type="EMBL" id="BAAASG010000002">
    <property type="protein sequence ID" value="GAA2474039.1"/>
    <property type="molecule type" value="Genomic_DNA"/>
</dbReference>
<evidence type="ECO:0000259" key="7">
    <source>
        <dbReference type="Pfam" id="PF09851"/>
    </source>
</evidence>
<comment type="subcellular location">
    <subcellularLocation>
        <location evidence="1">Cell membrane</location>
        <topology evidence="1">Multi-pass membrane protein</topology>
    </subcellularLocation>
</comment>
<reference evidence="9 10" key="1">
    <citation type="journal article" date="2019" name="Int. J. Syst. Evol. Microbiol.">
        <title>The Global Catalogue of Microorganisms (GCM) 10K type strain sequencing project: providing services to taxonomists for standard genome sequencing and annotation.</title>
        <authorList>
            <consortium name="The Broad Institute Genomics Platform"/>
            <consortium name="The Broad Institute Genome Sequencing Center for Infectious Disease"/>
            <person name="Wu L."/>
            <person name="Ma J."/>
        </authorList>
    </citation>
    <scope>NUCLEOTIDE SEQUENCE [LARGE SCALE GENOMIC DNA]</scope>
    <source>
        <strain evidence="9 10">JCM 4395</strain>
    </source>
</reference>
<dbReference type="Proteomes" id="UP001501777">
    <property type="component" value="Unassembled WGS sequence"/>
</dbReference>
<dbReference type="InterPro" id="IPR018649">
    <property type="entry name" value="SHOCT"/>
</dbReference>
<evidence type="ECO:0000256" key="6">
    <source>
        <dbReference type="SAM" id="Phobius"/>
    </source>
</evidence>
<organism evidence="9 10">
    <name type="scientific">Streptomyces longisporus</name>
    <dbReference type="NCBI Taxonomy" id="1948"/>
    <lineage>
        <taxon>Bacteria</taxon>
        <taxon>Bacillati</taxon>
        <taxon>Actinomycetota</taxon>
        <taxon>Actinomycetes</taxon>
        <taxon>Kitasatosporales</taxon>
        <taxon>Streptomycetaceae</taxon>
        <taxon>Streptomyces</taxon>
    </lineage>
</organism>
<protein>
    <submittedName>
        <fullName evidence="9">SHOCT domain-containing protein</fullName>
    </submittedName>
</protein>
<feature type="domain" description="SHOCT" evidence="7">
    <location>
        <begin position="111"/>
        <end position="138"/>
    </location>
</feature>
<accession>A0ABN3L0U1</accession>
<feature type="domain" description="Cardiolipin synthase N-terminal" evidence="8">
    <location>
        <begin position="26"/>
        <end position="72"/>
    </location>
</feature>
<dbReference type="InterPro" id="IPR027379">
    <property type="entry name" value="CLS_N"/>
</dbReference>
<feature type="transmembrane region" description="Helical" evidence="6">
    <location>
        <begin position="12"/>
        <end position="31"/>
    </location>
</feature>